<name>A0A0C2GX90_9BILA</name>
<proteinExistence type="predicted"/>
<evidence type="ECO:0000313" key="1">
    <source>
        <dbReference type="EMBL" id="KIH63689.1"/>
    </source>
</evidence>
<reference evidence="1 2" key="1">
    <citation type="submission" date="2013-12" db="EMBL/GenBank/DDBJ databases">
        <title>Draft genome of the parsitic nematode Ancylostoma duodenale.</title>
        <authorList>
            <person name="Mitreva M."/>
        </authorList>
    </citation>
    <scope>NUCLEOTIDE SEQUENCE [LARGE SCALE GENOMIC DNA]</scope>
    <source>
        <strain evidence="1 2">Zhejiang</strain>
    </source>
</reference>
<protein>
    <submittedName>
        <fullName evidence="1">Uncharacterized protein</fullName>
    </submittedName>
</protein>
<dbReference type="Proteomes" id="UP000054047">
    <property type="component" value="Unassembled WGS sequence"/>
</dbReference>
<keyword evidence="2" id="KW-1185">Reference proteome</keyword>
<accession>A0A0C2GX90</accession>
<sequence>MNHHHNGVAPHEGAPPHLVQMVMDLFPSLCVHLPKLSFAPQSLTEQLTPLIDDVIVENETLENRI</sequence>
<evidence type="ECO:0000313" key="2">
    <source>
        <dbReference type="Proteomes" id="UP000054047"/>
    </source>
</evidence>
<dbReference type="EMBL" id="KN728497">
    <property type="protein sequence ID" value="KIH63689.1"/>
    <property type="molecule type" value="Genomic_DNA"/>
</dbReference>
<dbReference type="AlphaFoldDB" id="A0A0C2GX90"/>
<organism evidence="1 2">
    <name type="scientific">Ancylostoma duodenale</name>
    <dbReference type="NCBI Taxonomy" id="51022"/>
    <lineage>
        <taxon>Eukaryota</taxon>
        <taxon>Metazoa</taxon>
        <taxon>Ecdysozoa</taxon>
        <taxon>Nematoda</taxon>
        <taxon>Chromadorea</taxon>
        <taxon>Rhabditida</taxon>
        <taxon>Rhabditina</taxon>
        <taxon>Rhabditomorpha</taxon>
        <taxon>Strongyloidea</taxon>
        <taxon>Ancylostomatidae</taxon>
        <taxon>Ancylostomatinae</taxon>
        <taxon>Ancylostoma</taxon>
    </lineage>
</organism>
<gene>
    <name evidence="1" type="ORF">ANCDUO_06004</name>
</gene>